<reference evidence="2" key="1">
    <citation type="journal article" date="2023" name="Front. Plant Sci.">
        <title>Chromosomal-level genome assembly of Melastoma candidum provides insights into trichome evolution.</title>
        <authorList>
            <person name="Zhong Y."/>
            <person name="Wu W."/>
            <person name="Sun C."/>
            <person name="Zou P."/>
            <person name="Liu Y."/>
            <person name="Dai S."/>
            <person name="Zhou R."/>
        </authorList>
    </citation>
    <scope>NUCLEOTIDE SEQUENCE [LARGE SCALE GENOMIC DNA]</scope>
</reference>
<dbReference type="EMBL" id="CM042889">
    <property type="protein sequence ID" value="KAI4320328.1"/>
    <property type="molecule type" value="Genomic_DNA"/>
</dbReference>
<name>A0ACB9M8K6_9MYRT</name>
<organism evidence="1 2">
    <name type="scientific">Melastoma candidum</name>
    <dbReference type="NCBI Taxonomy" id="119954"/>
    <lineage>
        <taxon>Eukaryota</taxon>
        <taxon>Viridiplantae</taxon>
        <taxon>Streptophyta</taxon>
        <taxon>Embryophyta</taxon>
        <taxon>Tracheophyta</taxon>
        <taxon>Spermatophyta</taxon>
        <taxon>Magnoliopsida</taxon>
        <taxon>eudicotyledons</taxon>
        <taxon>Gunneridae</taxon>
        <taxon>Pentapetalae</taxon>
        <taxon>rosids</taxon>
        <taxon>malvids</taxon>
        <taxon>Myrtales</taxon>
        <taxon>Melastomataceae</taxon>
        <taxon>Melastomatoideae</taxon>
        <taxon>Melastomateae</taxon>
        <taxon>Melastoma</taxon>
    </lineage>
</organism>
<proteinExistence type="predicted"/>
<accession>A0ACB9M8K6</accession>
<evidence type="ECO:0000313" key="2">
    <source>
        <dbReference type="Proteomes" id="UP001057402"/>
    </source>
</evidence>
<dbReference type="Proteomes" id="UP001057402">
    <property type="component" value="Chromosome 10"/>
</dbReference>
<keyword evidence="2" id="KW-1185">Reference proteome</keyword>
<sequence length="296" mass="32383">MPHTSNSEINSRARASTTTCDCDLTATLGKKKRKIRLGNQNTFPSRIRKNSGNVTWSTPTEYSPSSIPTLHINIPQNSPSPARRFSLLLLRPNRVVATLRRTLPRRVAKGVSCSDCCQQSLMDQFSRMETNAFVAAFEEMRGYASISDWRGSVVCPKPRRVGISSSSLVRSQLCDRPEVSKSREGAELLDLILMKEDFELEQQSPAVTVMMTPFYSGSPPRRADNPLARDARFRNGAIPALGASPVFSPSGLPSPSSPAPKGCVRMKFGLKPAAVRVEGFDCLVRDGKNSTVPAIA</sequence>
<protein>
    <submittedName>
        <fullName evidence="1">Uncharacterized protein</fullName>
    </submittedName>
</protein>
<comment type="caution">
    <text evidence="1">The sequence shown here is derived from an EMBL/GenBank/DDBJ whole genome shotgun (WGS) entry which is preliminary data.</text>
</comment>
<gene>
    <name evidence="1" type="ORF">MLD38_033824</name>
</gene>
<evidence type="ECO:0000313" key="1">
    <source>
        <dbReference type="EMBL" id="KAI4320328.1"/>
    </source>
</evidence>